<name>A0A3M0JER4_HIRRU</name>
<dbReference type="InterPro" id="IPR050677">
    <property type="entry name" value="Actinoporin_PFT"/>
</dbReference>
<dbReference type="EMBL" id="QRBI01000168">
    <property type="protein sequence ID" value="RMB97179.1"/>
    <property type="molecule type" value="Genomic_DNA"/>
</dbReference>
<evidence type="ECO:0000313" key="6">
    <source>
        <dbReference type="EMBL" id="RMB97179.1"/>
    </source>
</evidence>
<proteinExistence type="predicted"/>
<keyword evidence="3" id="KW-1052">Target cell membrane</keyword>
<comment type="subcellular location">
    <subcellularLocation>
        <location evidence="2">Nematocyst</location>
    </subcellularLocation>
    <subcellularLocation>
        <location evidence="1">Target cell membrane</location>
    </subcellularLocation>
</comment>
<evidence type="ECO:0000256" key="3">
    <source>
        <dbReference type="ARBA" id="ARBA00022537"/>
    </source>
</evidence>
<keyword evidence="4" id="KW-0472">Membrane</keyword>
<evidence type="ECO:0000256" key="1">
    <source>
        <dbReference type="ARBA" id="ARBA00004175"/>
    </source>
</evidence>
<sequence>MWEFLERSVEIQISNTTRNVTLENPRTYFYSGHSSFPPRPSVPPGSSDTCQFSSPPFCGCVGVLVYEATAFTVAVFFSNPLDYNRFPMELGLELSLVKAHLGRLEDTYTRMSQMGTLPTSNGTTAGCHVTLDNCQEPVQVSVGHVKVTATMSNTRRSIIRVVLEEEECSGKEVRERLLFYQTPKELI</sequence>
<dbReference type="SUPFAM" id="SSF63724">
    <property type="entry name" value="Cytolysin/lectin"/>
    <property type="match status" value="1"/>
</dbReference>
<dbReference type="OrthoDB" id="6132998at2759"/>
<dbReference type="AlphaFoldDB" id="A0A3M0JER4"/>
<evidence type="ECO:0000256" key="2">
    <source>
        <dbReference type="ARBA" id="ARBA00004532"/>
    </source>
</evidence>
<accession>A0A3M0JER4</accession>
<dbReference type="PANTHER" id="PTHR40388">
    <property type="entry name" value="BRYOPORIN"/>
    <property type="match status" value="1"/>
</dbReference>
<dbReference type="Proteomes" id="UP000269221">
    <property type="component" value="Unassembled WGS sequence"/>
</dbReference>
<comment type="caution">
    <text evidence="6">The sequence shown here is derived from an EMBL/GenBank/DDBJ whole genome shotgun (WGS) entry which is preliminary data.</text>
</comment>
<evidence type="ECO:0000313" key="7">
    <source>
        <dbReference type="Proteomes" id="UP000269221"/>
    </source>
</evidence>
<keyword evidence="7" id="KW-1185">Reference proteome</keyword>
<reference evidence="6 7" key="1">
    <citation type="submission" date="2018-07" db="EMBL/GenBank/DDBJ databases">
        <title>A high quality draft genome assembly of the barn swallow (H. rustica rustica).</title>
        <authorList>
            <person name="Formenti G."/>
            <person name="Chiara M."/>
            <person name="Poveda L."/>
            <person name="Francoijs K.-J."/>
            <person name="Bonisoli-Alquati A."/>
            <person name="Canova L."/>
            <person name="Gianfranceschi L."/>
            <person name="Horner D.S."/>
            <person name="Saino N."/>
        </authorList>
    </citation>
    <scope>NUCLEOTIDE SEQUENCE [LARGE SCALE GENOMIC DNA]</scope>
    <source>
        <strain evidence="6">Chelidonia</strain>
        <tissue evidence="6">Blood</tissue>
    </source>
</reference>
<dbReference type="InterPro" id="IPR015926">
    <property type="entry name" value="Cytolysin/lectin"/>
</dbReference>
<evidence type="ECO:0000256" key="5">
    <source>
        <dbReference type="ARBA" id="ARBA00023331"/>
    </source>
</evidence>
<dbReference type="GO" id="GO:0044218">
    <property type="term" value="C:other organism cell membrane"/>
    <property type="evidence" value="ECO:0007669"/>
    <property type="project" value="UniProtKB-KW"/>
</dbReference>
<dbReference type="Gene3D" id="2.60.270.20">
    <property type="entry name" value="Cytolysin/lectin"/>
    <property type="match status" value="1"/>
</dbReference>
<gene>
    <name evidence="6" type="ORF">DUI87_26340</name>
</gene>
<evidence type="ECO:0000256" key="4">
    <source>
        <dbReference type="ARBA" id="ARBA00023298"/>
    </source>
</evidence>
<keyword evidence="4" id="KW-1053">Target membrane</keyword>
<dbReference type="PANTHER" id="PTHR40388:SF1">
    <property type="entry name" value="BRYOPORIN"/>
    <property type="match status" value="1"/>
</dbReference>
<organism evidence="6 7">
    <name type="scientific">Hirundo rustica rustica</name>
    <dbReference type="NCBI Taxonomy" id="333673"/>
    <lineage>
        <taxon>Eukaryota</taxon>
        <taxon>Metazoa</taxon>
        <taxon>Chordata</taxon>
        <taxon>Craniata</taxon>
        <taxon>Vertebrata</taxon>
        <taxon>Euteleostomi</taxon>
        <taxon>Archelosauria</taxon>
        <taxon>Archosauria</taxon>
        <taxon>Dinosauria</taxon>
        <taxon>Saurischia</taxon>
        <taxon>Theropoda</taxon>
        <taxon>Coelurosauria</taxon>
        <taxon>Aves</taxon>
        <taxon>Neognathae</taxon>
        <taxon>Neoaves</taxon>
        <taxon>Telluraves</taxon>
        <taxon>Australaves</taxon>
        <taxon>Passeriformes</taxon>
        <taxon>Sylvioidea</taxon>
        <taxon>Hirundinidae</taxon>
        <taxon>Hirundo</taxon>
    </lineage>
</organism>
<keyword evidence="5" id="KW-0166">Nematocyst</keyword>
<protein>
    <submittedName>
        <fullName evidence="6">Uncharacterized protein</fullName>
    </submittedName>
</protein>
<dbReference type="GO" id="GO:0042151">
    <property type="term" value="C:nematocyst"/>
    <property type="evidence" value="ECO:0007669"/>
    <property type="project" value="UniProtKB-SubCell"/>
</dbReference>